<feature type="compositionally biased region" description="Acidic residues" evidence="1">
    <location>
        <begin position="181"/>
        <end position="195"/>
    </location>
</feature>
<feature type="region of interest" description="Disordered" evidence="1">
    <location>
        <begin position="177"/>
        <end position="204"/>
    </location>
</feature>
<feature type="region of interest" description="Disordered" evidence="1">
    <location>
        <begin position="221"/>
        <end position="284"/>
    </location>
</feature>
<protein>
    <submittedName>
        <fullName evidence="2">Uncharacterized protein</fullName>
    </submittedName>
</protein>
<feature type="compositionally biased region" description="Basic and acidic residues" evidence="1">
    <location>
        <begin position="104"/>
        <end position="121"/>
    </location>
</feature>
<evidence type="ECO:0000256" key="1">
    <source>
        <dbReference type="SAM" id="MobiDB-lite"/>
    </source>
</evidence>
<reference evidence="2" key="1">
    <citation type="journal article" date="2023" name="Mol. Biol. Evol.">
        <title>Third-Generation Sequencing Reveals the Adaptive Role of the Epigenome in Three Deep-Sea Polychaetes.</title>
        <authorList>
            <person name="Perez M."/>
            <person name="Aroh O."/>
            <person name="Sun Y."/>
            <person name="Lan Y."/>
            <person name="Juniper S.K."/>
            <person name="Young C.R."/>
            <person name="Angers B."/>
            <person name="Qian P.Y."/>
        </authorList>
    </citation>
    <scope>NUCLEOTIDE SEQUENCE</scope>
    <source>
        <strain evidence="2">R07B-5</strain>
    </source>
</reference>
<dbReference type="EMBL" id="JAODUO010000664">
    <property type="protein sequence ID" value="KAK2176395.1"/>
    <property type="molecule type" value="Genomic_DNA"/>
</dbReference>
<feature type="region of interest" description="Disordered" evidence="1">
    <location>
        <begin position="104"/>
        <end position="124"/>
    </location>
</feature>
<sequence>MQIQPRGIMPEIGVQCEPTGRSGRHGRVDRRPAGLQAPYTAANATGTPSPSAMSSPTVSRSGSRRASPGPLGDSYTAAIELSNTCRRFYVARLQSAKRLKDKLVEGGERGAGEGGRNERRQQTPLEKSMNVLRTEMASLIDQDLSLMRQLLTLNERIEDLKWQQKLDIYHQREVATPTDCSGDELDGSDPGDDDRDTFLGKYPSPSALSLFDGCCGSRDELDRERTKGAELDTNTSDLGSSEHVTSSASSLERGKSPSNFSTQTTKTSLQVGLHGRAKGFGGTRHVEFASDEKLSFDSGIHES</sequence>
<dbReference type="Proteomes" id="UP001209878">
    <property type="component" value="Unassembled WGS sequence"/>
</dbReference>
<comment type="caution">
    <text evidence="2">The sequence shown here is derived from an EMBL/GenBank/DDBJ whole genome shotgun (WGS) entry which is preliminary data.</text>
</comment>
<feature type="compositionally biased region" description="Polar residues" evidence="1">
    <location>
        <begin position="42"/>
        <end position="58"/>
    </location>
</feature>
<dbReference type="AlphaFoldDB" id="A0AAD9NNC7"/>
<gene>
    <name evidence="2" type="ORF">NP493_664g02054</name>
</gene>
<name>A0AAD9NNC7_RIDPI</name>
<feature type="compositionally biased region" description="Polar residues" evidence="1">
    <location>
        <begin position="232"/>
        <end position="270"/>
    </location>
</feature>
<evidence type="ECO:0000313" key="3">
    <source>
        <dbReference type="Proteomes" id="UP001209878"/>
    </source>
</evidence>
<dbReference type="InterPro" id="IPR039499">
    <property type="entry name" value="LURA1/LRA25"/>
</dbReference>
<feature type="compositionally biased region" description="Basic and acidic residues" evidence="1">
    <location>
        <begin position="221"/>
        <end position="230"/>
    </location>
</feature>
<keyword evidence="3" id="KW-1185">Reference proteome</keyword>
<proteinExistence type="predicted"/>
<organism evidence="2 3">
    <name type="scientific">Ridgeia piscesae</name>
    <name type="common">Tubeworm</name>
    <dbReference type="NCBI Taxonomy" id="27915"/>
    <lineage>
        <taxon>Eukaryota</taxon>
        <taxon>Metazoa</taxon>
        <taxon>Spiralia</taxon>
        <taxon>Lophotrochozoa</taxon>
        <taxon>Annelida</taxon>
        <taxon>Polychaeta</taxon>
        <taxon>Sedentaria</taxon>
        <taxon>Canalipalpata</taxon>
        <taxon>Sabellida</taxon>
        <taxon>Siboglinidae</taxon>
        <taxon>Ridgeia</taxon>
    </lineage>
</organism>
<evidence type="ECO:0000313" key="2">
    <source>
        <dbReference type="EMBL" id="KAK2176395.1"/>
    </source>
</evidence>
<accession>A0AAD9NNC7</accession>
<dbReference type="Pfam" id="PF14854">
    <property type="entry name" value="LURAP"/>
    <property type="match status" value="1"/>
</dbReference>
<feature type="compositionally biased region" description="Low complexity" evidence="1">
    <location>
        <begin position="59"/>
        <end position="70"/>
    </location>
</feature>
<feature type="region of interest" description="Disordered" evidence="1">
    <location>
        <begin position="1"/>
        <end position="71"/>
    </location>
</feature>